<name>A0A1M6D287_9FIRM</name>
<dbReference type="PANTHER" id="PTHR38011">
    <property type="entry name" value="DIHYDROFOLATE REDUCTASE FAMILY PROTEIN (AFU_ORTHOLOGUE AFUA_8G06820)"/>
    <property type="match status" value="1"/>
</dbReference>
<keyword evidence="6" id="KW-1185">Reference proteome</keyword>
<sequence>MEMKRPTTTLFMLMSVDGKISSGANDVLDADKDWPTIPGVKEGVYQYYEIEKTTDLWSLNTGRVMEKIGVNHKTDVQKKISCNFVIIDNKPHLTQNGIDYICKWVNSLYIVTHNTEHPAINMQRDNLKLIKQDRFDLTGLLEILKEKYQVERLTIQSGGTMNCEFLRKKLFDYVDIVIAPLLVGGKDTPTLIDGEAINTHDQLNKLGVLKLKDLKILENSYVRLTYQVIG</sequence>
<evidence type="ECO:0000256" key="2">
    <source>
        <dbReference type="ARBA" id="ARBA00022857"/>
    </source>
</evidence>
<keyword evidence="2" id="KW-0521">NADP</keyword>
<organism evidence="5 6">
    <name type="scientific">Lutispora thermophila DSM 19022</name>
    <dbReference type="NCBI Taxonomy" id="1122184"/>
    <lineage>
        <taxon>Bacteria</taxon>
        <taxon>Bacillati</taxon>
        <taxon>Bacillota</taxon>
        <taxon>Clostridia</taxon>
        <taxon>Lutisporales</taxon>
        <taxon>Lutisporaceae</taxon>
        <taxon>Lutispora</taxon>
    </lineage>
</organism>
<feature type="domain" description="Bacterial bifunctional deaminase-reductase C-terminal" evidence="4">
    <location>
        <begin position="6"/>
        <end position="215"/>
    </location>
</feature>
<dbReference type="InterPro" id="IPR024072">
    <property type="entry name" value="DHFR-like_dom_sf"/>
</dbReference>
<dbReference type="Proteomes" id="UP000184442">
    <property type="component" value="Unassembled WGS sequence"/>
</dbReference>
<evidence type="ECO:0000256" key="1">
    <source>
        <dbReference type="ARBA" id="ARBA00005104"/>
    </source>
</evidence>
<evidence type="ECO:0000313" key="5">
    <source>
        <dbReference type="EMBL" id="SHI67184.1"/>
    </source>
</evidence>
<gene>
    <name evidence="5" type="ORF">SAMN02745176_00970</name>
</gene>
<dbReference type="GO" id="GO:0009231">
    <property type="term" value="P:riboflavin biosynthetic process"/>
    <property type="evidence" value="ECO:0007669"/>
    <property type="project" value="InterPro"/>
</dbReference>
<comment type="pathway">
    <text evidence="1">Cofactor biosynthesis; riboflavin biosynthesis.</text>
</comment>
<protein>
    <submittedName>
        <fullName evidence="5">2,5-diamino-6-(Ribosylamino)-4(3H)-pyrimidinone 5'-phosphate reductase</fullName>
    </submittedName>
</protein>
<keyword evidence="3" id="KW-0560">Oxidoreductase</keyword>
<dbReference type="SUPFAM" id="SSF53597">
    <property type="entry name" value="Dihydrofolate reductase-like"/>
    <property type="match status" value="1"/>
</dbReference>
<dbReference type="Pfam" id="PF01872">
    <property type="entry name" value="RibD_C"/>
    <property type="match status" value="1"/>
</dbReference>
<evidence type="ECO:0000259" key="4">
    <source>
        <dbReference type="Pfam" id="PF01872"/>
    </source>
</evidence>
<dbReference type="InterPro" id="IPR050765">
    <property type="entry name" value="Riboflavin_Biosynth_HTPR"/>
</dbReference>
<dbReference type="PANTHER" id="PTHR38011:SF7">
    <property type="entry name" value="2,5-DIAMINO-6-RIBOSYLAMINO-4(3H)-PYRIMIDINONE 5'-PHOSPHATE REDUCTASE"/>
    <property type="match status" value="1"/>
</dbReference>
<dbReference type="AlphaFoldDB" id="A0A1M6D287"/>
<dbReference type="Gene3D" id="3.40.430.10">
    <property type="entry name" value="Dihydrofolate Reductase, subunit A"/>
    <property type="match status" value="1"/>
</dbReference>
<dbReference type="GO" id="GO:0008703">
    <property type="term" value="F:5-amino-6-(5-phosphoribosylamino)uracil reductase activity"/>
    <property type="evidence" value="ECO:0007669"/>
    <property type="project" value="InterPro"/>
</dbReference>
<proteinExistence type="predicted"/>
<dbReference type="InterPro" id="IPR002734">
    <property type="entry name" value="RibDG_C"/>
</dbReference>
<reference evidence="5 6" key="1">
    <citation type="submission" date="2016-11" db="EMBL/GenBank/DDBJ databases">
        <authorList>
            <person name="Jaros S."/>
            <person name="Januszkiewicz K."/>
            <person name="Wedrychowicz H."/>
        </authorList>
    </citation>
    <scope>NUCLEOTIDE SEQUENCE [LARGE SCALE GENOMIC DNA]</scope>
    <source>
        <strain evidence="5 6">DSM 19022</strain>
    </source>
</reference>
<dbReference type="EMBL" id="FQZS01000006">
    <property type="protein sequence ID" value="SHI67184.1"/>
    <property type="molecule type" value="Genomic_DNA"/>
</dbReference>
<dbReference type="STRING" id="1122184.SAMN02745176_00970"/>
<evidence type="ECO:0000313" key="6">
    <source>
        <dbReference type="Proteomes" id="UP000184442"/>
    </source>
</evidence>
<evidence type="ECO:0000256" key="3">
    <source>
        <dbReference type="ARBA" id="ARBA00023002"/>
    </source>
</evidence>
<accession>A0A1M6D287</accession>